<organism evidence="5 6">
    <name type="scientific">Candidatus Aquicultor primus</name>
    <dbReference type="NCBI Taxonomy" id="1797195"/>
    <lineage>
        <taxon>Bacteria</taxon>
        <taxon>Bacillati</taxon>
        <taxon>Actinomycetota</taxon>
        <taxon>Candidatus Aquicultoria</taxon>
        <taxon>Candidatus Aquicultorales</taxon>
        <taxon>Candidatus Aquicultoraceae</taxon>
        <taxon>Candidatus Aquicultor</taxon>
    </lineage>
</organism>
<dbReference type="SUPFAM" id="SSF46548">
    <property type="entry name" value="alpha-helical ferredoxin"/>
    <property type="match status" value="1"/>
</dbReference>
<keyword evidence="1" id="KW-0479">Metal-binding</keyword>
<dbReference type="InterPro" id="IPR017900">
    <property type="entry name" value="4Fe4S_Fe_S_CS"/>
</dbReference>
<evidence type="ECO:0000259" key="4">
    <source>
        <dbReference type="PROSITE" id="PS51379"/>
    </source>
</evidence>
<dbReference type="EMBL" id="MELI01000033">
    <property type="protein sequence ID" value="OFW34749.1"/>
    <property type="molecule type" value="Genomic_DNA"/>
</dbReference>
<evidence type="ECO:0000313" key="5">
    <source>
        <dbReference type="EMBL" id="OFW34749.1"/>
    </source>
</evidence>
<keyword evidence="2" id="KW-0408">Iron</keyword>
<dbReference type="Pfam" id="PF17179">
    <property type="entry name" value="Fer4_22"/>
    <property type="match status" value="1"/>
</dbReference>
<evidence type="ECO:0000256" key="2">
    <source>
        <dbReference type="ARBA" id="ARBA00023004"/>
    </source>
</evidence>
<accession>A0A1F2UP48</accession>
<proteinExistence type="predicted"/>
<reference evidence="5 6" key="1">
    <citation type="journal article" date="2016" name="Nat. Commun.">
        <title>Thousands of microbial genomes shed light on interconnected biogeochemical processes in an aquifer system.</title>
        <authorList>
            <person name="Anantharaman K."/>
            <person name="Brown C.T."/>
            <person name="Hug L.A."/>
            <person name="Sharon I."/>
            <person name="Castelle C.J."/>
            <person name="Probst A.J."/>
            <person name="Thomas B.C."/>
            <person name="Singh A."/>
            <person name="Wilkins M.J."/>
            <person name="Karaoz U."/>
            <person name="Brodie E.L."/>
            <person name="Williams K.H."/>
            <person name="Hubbard S.S."/>
            <person name="Banfield J.F."/>
        </authorList>
    </citation>
    <scope>NUCLEOTIDE SEQUENCE [LARGE SCALE GENOMIC DNA]</scope>
</reference>
<evidence type="ECO:0000256" key="1">
    <source>
        <dbReference type="ARBA" id="ARBA00022723"/>
    </source>
</evidence>
<keyword evidence="3" id="KW-0411">Iron-sulfur</keyword>
<feature type="non-terminal residue" evidence="5">
    <location>
        <position position="282"/>
    </location>
</feature>
<dbReference type="GO" id="GO:0051536">
    <property type="term" value="F:iron-sulfur cluster binding"/>
    <property type="evidence" value="ECO:0007669"/>
    <property type="project" value="UniProtKB-KW"/>
</dbReference>
<dbReference type="InterPro" id="IPR017896">
    <property type="entry name" value="4Fe4S_Fe-S-bd"/>
</dbReference>
<dbReference type="PANTHER" id="PTHR40447">
    <property type="entry name" value="ANAEROBIC SULFITE REDUCTASE SUBUNIT A"/>
    <property type="match status" value="1"/>
</dbReference>
<dbReference type="GO" id="GO:0046872">
    <property type="term" value="F:metal ion binding"/>
    <property type="evidence" value="ECO:0007669"/>
    <property type="project" value="UniProtKB-KW"/>
</dbReference>
<dbReference type="PANTHER" id="PTHR40447:SF1">
    <property type="entry name" value="ANAEROBIC SULFITE REDUCTASE SUBUNIT A"/>
    <property type="match status" value="1"/>
</dbReference>
<protein>
    <recommendedName>
        <fullName evidence="4">4Fe-4S ferredoxin-type domain-containing protein</fullName>
    </recommendedName>
</protein>
<dbReference type="Proteomes" id="UP000178086">
    <property type="component" value="Unassembled WGS sequence"/>
</dbReference>
<dbReference type="AlphaFoldDB" id="A0A1F2UP48"/>
<evidence type="ECO:0000313" key="6">
    <source>
        <dbReference type="Proteomes" id="UP000178086"/>
    </source>
</evidence>
<evidence type="ECO:0000256" key="3">
    <source>
        <dbReference type="ARBA" id="ARBA00023014"/>
    </source>
</evidence>
<dbReference type="PROSITE" id="PS51379">
    <property type="entry name" value="4FE4S_FER_2"/>
    <property type="match status" value="1"/>
</dbReference>
<sequence length="282" mass="30957">MVTKILTAGNLQAWLDSLVAAHEVYAPVEGEGASSFKKIDKGQMPAMDIRTDTPPKGLIFKQVEKILSFEVNPDGITVMPGDENGTKKVVFGIRPCDSRSFTLTDKPFFDPQMPENQYMAQRNASALVTTACTSACRTCFCTSIGGAPDEKTGDVWMMDIDGKYLVESLTDKGEELIKANESLFSDASADDEAAAKRIGEEVANSMPKINIADAKALDALFNDDAFWQKLTDKCLSCGACTFVCPTCYCFDVRDEGNTRKGERYRGWDSCMFYQYNRAAGGH</sequence>
<feature type="domain" description="4Fe-4S ferredoxin-type" evidence="4">
    <location>
        <begin position="225"/>
        <end position="255"/>
    </location>
</feature>
<comment type="caution">
    <text evidence="5">The sequence shown here is derived from an EMBL/GenBank/DDBJ whole genome shotgun (WGS) entry which is preliminary data.</text>
</comment>
<dbReference type="PROSITE" id="PS00198">
    <property type="entry name" value="4FE4S_FER_1"/>
    <property type="match status" value="1"/>
</dbReference>
<name>A0A1F2UP48_9ACTN</name>
<gene>
    <name evidence="5" type="ORF">A2074_05950</name>
</gene>